<feature type="region of interest" description="Disordered" evidence="1">
    <location>
        <begin position="215"/>
        <end position="368"/>
    </location>
</feature>
<sequence length="368" mass="39905">MHWLKSSAERTEDFGAGRPNGGALEVSDEVVRSYSHEAEQLQRLEKRVKALEAMPSRGPIPKVASSPPAGQAESLRDWVTGSLDALRRSVQEELGDFRTRIEASEKANREILTTLSKTVKEGSEQIKRVSSTTMAMEEKVNGLTFDGDAFRQLRLEVEEAVQYLQAQCERVEQDCKDLDYRMSVQALAASTFSLKVVSMDAATREKSLKYLAGEEKRVKAKASPQTKAAMAARQTTSPRATAVAQRAEGPRPTGQVRSVSPDSTPQTSPRGPGPLNEERRETPGLAEALVSEAPPNDLHPHPGPLASARSQPSGPRIRSNAVGREGGLLPRGRGAQRALAPVGDPRVTGPGHQTPERRVGRVWGGQIS</sequence>
<proteinExistence type="predicted"/>
<accession>A0ABP0SY93</accession>
<dbReference type="Proteomes" id="UP001642484">
    <property type="component" value="Unassembled WGS sequence"/>
</dbReference>
<name>A0ABP0SY93_9DINO</name>
<keyword evidence="3" id="KW-1185">Reference proteome</keyword>
<evidence type="ECO:0000256" key="1">
    <source>
        <dbReference type="SAM" id="MobiDB-lite"/>
    </source>
</evidence>
<comment type="caution">
    <text evidence="2">The sequence shown here is derived from an EMBL/GenBank/DDBJ whole genome shotgun (WGS) entry which is preliminary data.</text>
</comment>
<gene>
    <name evidence="2" type="ORF">CCMP2556_LOCUS54747</name>
</gene>
<feature type="compositionally biased region" description="Polar residues" evidence="1">
    <location>
        <begin position="255"/>
        <end position="269"/>
    </location>
</feature>
<reference evidence="2 3" key="1">
    <citation type="submission" date="2024-02" db="EMBL/GenBank/DDBJ databases">
        <authorList>
            <person name="Chen Y."/>
            <person name="Shah S."/>
            <person name="Dougan E. K."/>
            <person name="Thang M."/>
            <person name="Chan C."/>
        </authorList>
    </citation>
    <scope>NUCLEOTIDE SEQUENCE [LARGE SCALE GENOMIC DNA]</scope>
</reference>
<protein>
    <submittedName>
        <fullName evidence="2">Uncharacterized protein</fullName>
    </submittedName>
</protein>
<organism evidence="2 3">
    <name type="scientific">Durusdinium trenchii</name>
    <dbReference type="NCBI Taxonomy" id="1381693"/>
    <lineage>
        <taxon>Eukaryota</taxon>
        <taxon>Sar</taxon>
        <taxon>Alveolata</taxon>
        <taxon>Dinophyceae</taxon>
        <taxon>Suessiales</taxon>
        <taxon>Symbiodiniaceae</taxon>
        <taxon>Durusdinium</taxon>
    </lineage>
</organism>
<feature type="region of interest" description="Disordered" evidence="1">
    <location>
        <begin position="1"/>
        <end position="23"/>
    </location>
</feature>
<evidence type="ECO:0000313" key="2">
    <source>
        <dbReference type="EMBL" id="CAK9117416.1"/>
    </source>
</evidence>
<dbReference type="EMBL" id="CAXAMN010028694">
    <property type="protein sequence ID" value="CAK9117416.1"/>
    <property type="molecule type" value="Genomic_DNA"/>
</dbReference>
<evidence type="ECO:0000313" key="3">
    <source>
        <dbReference type="Proteomes" id="UP001642484"/>
    </source>
</evidence>